<dbReference type="InterPro" id="IPR027640">
    <property type="entry name" value="Kinesin-like_fam"/>
</dbReference>
<feature type="binding site" evidence="3">
    <location>
        <begin position="114"/>
        <end position="121"/>
    </location>
    <ligand>
        <name>ATP</name>
        <dbReference type="ChEBI" id="CHEBI:30616"/>
    </ligand>
</feature>
<feature type="compositionally biased region" description="Polar residues" evidence="4">
    <location>
        <begin position="382"/>
        <end position="397"/>
    </location>
</feature>
<dbReference type="SUPFAM" id="SSF52540">
    <property type="entry name" value="P-loop containing nucleoside triphosphate hydrolases"/>
    <property type="match status" value="1"/>
</dbReference>
<feature type="compositionally biased region" description="Basic and acidic residues" evidence="4">
    <location>
        <begin position="614"/>
        <end position="634"/>
    </location>
</feature>
<dbReference type="InterPro" id="IPR036961">
    <property type="entry name" value="Kinesin_motor_dom_sf"/>
</dbReference>
<evidence type="ECO:0000313" key="6">
    <source>
        <dbReference type="EMBL" id="CEM07293.1"/>
    </source>
</evidence>
<evidence type="ECO:0000259" key="5">
    <source>
        <dbReference type="PROSITE" id="PS50067"/>
    </source>
</evidence>
<protein>
    <recommendedName>
        <fullName evidence="5">Kinesin motor domain-containing protein</fullName>
    </recommendedName>
</protein>
<dbReference type="GO" id="GO:0007052">
    <property type="term" value="P:mitotic spindle organization"/>
    <property type="evidence" value="ECO:0007669"/>
    <property type="project" value="TreeGrafter"/>
</dbReference>
<name>A0A0G4F4P7_9ALVE</name>
<dbReference type="InterPro" id="IPR001752">
    <property type="entry name" value="Kinesin_motor_dom"/>
</dbReference>
<feature type="region of interest" description="Disordered" evidence="4">
    <location>
        <begin position="1"/>
        <end position="32"/>
    </location>
</feature>
<feature type="compositionally biased region" description="Basic and acidic residues" evidence="4">
    <location>
        <begin position="755"/>
        <end position="769"/>
    </location>
</feature>
<feature type="region of interest" description="Disordered" evidence="4">
    <location>
        <begin position="1084"/>
        <end position="1136"/>
    </location>
</feature>
<dbReference type="GO" id="GO:0005524">
    <property type="term" value="F:ATP binding"/>
    <property type="evidence" value="ECO:0007669"/>
    <property type="project" value="UniProtKB-UniRule"/>
</dbReference>
<sequence length="1295" mass="137882">MSSVGRVSDPSGGKRQNKDGKTPNDSGGVRIKAVLRVRPFSDSEATRGDHEALRVVSSSSVEVLTATPPYSRRFAFNASLGPEVGQERFFHQAGVTPLIDAALRGYSATLIAYGQTGSGKTYTLAGRGFDEGSPVGGCFPGALLGDGPPLLESGSAGPSPTTFGVIPRSAFYLFAALEAASGGGQSLRGGHGSHSSSSSSASDAAYRLRDALQLGASGRLRYGVKASMCEIYLERVSDLLTHPSSQRPVGHESQSLPVRFNADHHNGFYVEGLQSRQCENAAELLGVLEEGMRNRRQAASNLNSDSSRSHCILTVEIEILPMPPAPEVPRWSAAGETDGDGKKNHQQQQEKQQPLPPRHGKLTFVDLAGSERLKEAAAVSAVSPQAGTDSPSPSQSLDTRERMGSLSSGTGLWESHKGALKTAQEAQARRAAALRETQAINKSLFTLGQVISCLSSGAGGGETGGGVKERHTHVPFRNSKLTQLLMDSFGGKSLCLMIACASPSSAFVEESLNTLFYASRCMRIRNRPVPFVDPVQQTIFALKQGSFGPPAEAFAEGRQLPLQRERDSLILEEEEGDEGAHAACIDSLLSSALNPEGPVEGDPALKGRRQRPQLTEEEKRSRAERETERERADRMNFTFAALAPPTSAEDAATAVSSEASSLHSVNNDKATSSSSAGNSEGGRKQMIKGTDKTGRQGGYQGRERERRSLRLAGEYQMSSHSTHAKSRHSAVSVPPARPSGDSLSEAAVPVSIPSEAERKAAEARRRREAQTAAAAGTAAVRSRADPSLFPSRGTDIQRPQTDNLYALRRGKASLQHHPALNVIDQGTDAHSAVSPPLALSREFPSRSPWSVPSHQLASAVRENHTLRSKLDRLERIFTTAAASSSEAREVMQADPLQGGVNGSAGRGGEDFIPSWLAPPSPDAFIPRVRPGASPGSTASSHSPLHHSSPPLYGGAARGLWEGTPRSSVPSVPSTHYSEAHTTGGPGNLGGGMPWGGVYADQQMIPHEPAWRGMSGMTLNLDANALWTGGTPQQSMQMQQMHMPVGAAPQHLPQPPSCIPRVPEGELPFAAARAAPEEFQFFGEPRRANQPGVSSAHTPSNALPLAPQQPDLLLPLQKYSAGGGSPSSSSLRSRQRRLASHTLNPPLETLFEEREQMEPVWPPAPLQMPMQKPMQQQTQVQPAAPAAPIKLQTPNTSTTEPMVFSCLNAPALDPEIAVTSLSSDGPSCSPGKARERQREREKEQEKEKETDGVGGGREQSELSRDFSPPKKLNGPTRVTVVPNPPVPAPSLLSSNC</sequence>
<feature type="region of interest" description="Disordered" evidence="4">
    <location>
        <begin position="829"/>
        <end position="851"/>
    </location>
</feature>
<dbReference type="Pfam" id="PF00225">
    <property type="entry name" value="Kinesin"/>
    <property type="match status" value="2"/>
</dbReference>
<organism evidence="6">
    <name type="scientific">Chromera velia CCMP2878</name>
    <dbReference type="NCBI Taxonomy" id="1169474"/>
    <lineage>
        <taxon>Eukaryota</taxon>
        <taxon>Sar</taxon>
        <taxon>Alveolata</taxon>
        <taxon>Colpodellida</taxon>
        <taxon>Chromeraceae</taxon>
        <taxon>Chromera</taxon>
    </lineage>
</organism>
<dbReference type="InterPro" id="IPR027417">
    <property type="entry name" value="P-loop_NTPase"/>
</dbReference>
<feature type="compositionally biased region" description="Basic and acidic residues" evidence="4">
    <location>
        <begin position="1231"/>
        <end position="1250"/>
    </location>
</feature>
<dbReference type="PANTHER" id="PTHR47969:SF33">
    <property type="entry name" value="KINESIN-LIKE PROTEIN"/>
    <property type="match status" value="1"/>
</dbReference>
<keyword evidence="1 3" id="KW-0547">Nucleotide-binding</keyword>
<keyword evidence="3" id="KW-0505">Motor protein</keyword>
<feature type="compositionally biased region" description="Low complexity" evidence="4">
    <location>
        <begin position="770"/>
        <end position="781"/>
    </location>
</feature>
<dbReference type="PROSITE" id="PS50067">
    <property type="entry name" value="KINESIN_MOTOR_2"/>
    <property type="match status" value="1"/>
</dbReference>
<evidence type="ECO:0000256" key="3">
    <source>
        <dbReference type="PROSITE-ProRule" id="PRU00283"/>
    </source>
</evidence>
<evidence type="ECO:0000256" key="1">
    <source>
        <dbReference type="ARBA" id="ARBA00022741"/>
    </source>
</evidence>
<dbReference type="Gene3D" id="3.40.850.10">
    <property type="entry name" value="Kinesin motor domain"/>
    <property type="match status" value="1"/>
</dbReference>
<reference evidence="6" key="1">
    <citation type="submission" date="2014-11" db="EMBL/GenBank/DDBJ databases">
        <authorList>
            <person name="Otto D Thomas"/>
            <person name="Naeem Raeece"/>
        </authorList>
    </citation>
    <scope>NUCLEOTIDE SEQUENCE</scope>
</reference>
<feature type="region of interest" description="Disordered" evidence="4">
    <location>
        <begin position="375"/>
        <end position="415"/>
    </location>
</feature>
<keyword evidence="2 3" id="KW-0067">ATP-binding</keyword>
<dbReference type="GO" id="GO:0051231">
    <property type="term" value="P:spindle elongation"/>
    <property type="evidence" value="ECO:0007669"/>
    <property type="project" value="TreeGrafter"/>
</dbReference>
<feature type="compositionally biased region" description="Low complexity" evidence="4">
    <location>
        <begin position="1101"/>
        <end position="1116"/>
    </location>
</feature>
<feature type="compositionally biased region" description="Low complexity" evidence="4">
    <location>
        <begin position="939"/>
        <end position="951"/>
    </location>
</feature>
<feature type="region of interest" description="Disordered" evidence="4">
    <location>
        <begin position="1217"/>
        <end position="1295"/>
    </location>
</feature>
<dbReference type="GO" id="GO:0008017">
    <property type="term" value="F:microtubule binding"/>
    <property type="evidence" value="ECO:0007669"/>
    <property type="project" value="InterPro"/>
</dbReference>
<dbReference type="PRINTS" id="PR00380">
    <property type="entry name" value="KINESINHEAVY"/>
</dbReference>
<dbReference type="PANTHER" id="PTHR47969">
    <property type="entry name" value="CHROMOSOME-ASSOCIATED KINESIN KIF4A-RELATED"/>
    <property type="match status" value="1"/>
</dbReference>
<dbReference type="GO" id="GO:0007018">
    <property type="term" value="P:microtubule-based movement"/>
    <property type="evidence" value="ECO:0007669"/>
    <property type="project" value="InterPro"/>
</dbReference>
<dbReference type="InterPro" id="IPR019821">
    <property type="entry name" value="Kinesin_motor_CS"/>
</dbReference>
<dbReference type="EMBL" id="CDMZ01000123">
    <property type="protein sequence ID" value="CEM07293.1"/>
    <property type="molecule type" value="Genomic_DNA"/>
</dbReference>
<dbReference type="VEuPathDB" id="CryptoDB:Cvel_15187"/>
<evidence type="ECO:0000256" key="4">
    <source>
        <dbReference type="SAM" id="MobiDB-lite"/>
    </source>
</evidence>
<proteinExistence type="inferred from homology"/>
<feature type="compositionally biased region" description="Basic and acidic residues" evidence="4">
    <location>
        <begin position="1257"/>
        <end position="1267"/>
    </location>
</feature>
<dbReference type="GO" id="GO:0005875">
    <property type="term" value="C:microtubule associated complex"/>
    <property type="evidence" value="ECO:0007669"/>
    <property type="project" value="TreeGrafter"/>
</dbReference>
<feature type="compositionally biased region" description="Polar residues" evidence="4">
    <location>
        <begin position="1090"/>
        <end position="1100"/>
    </location>
</feature>
<dbReference type="GO" id="GO:0003777">
    <property type="term" value="F:microtubule motor activity"/>
    <property type="evidence" value="ECO:0007669"/>
    <property type="project" value="InterPro"/>
</dbReference>
<dbReference type="SMART" id="SM00129">
    <property type="entry name" value="KISc"/>
    <property type="match status" value="1"/>
</dbReference>
<gene>
    <name evidence="6" type="ORF">Cvel_15187</name>
</gene>
<feature type="region of interest" description="Disordered" evidence="4">
    <location>
        <begin position="323"/>
        <end position="361"/>
    </location>
</feature>
<comment type="similarity">
    <text evidence="3">Belongs to the TRAFAC class myosin-kinesin ATPase superfamily. Kinesin family.</text>
</comment>
<feature type="domain" description="Kinesin motor" evidence="5">
    <location>
        <begin position="30"/>
        <end position="524"/>
    </location>
</feature>
<dbReference type="PROSITE" id="PS00411">
    <property type="entry name" value="KINESIN_MOTOR_1"/>
    <property type="match status" value="1"/>
</dbReference>
<accession>A0A0G4F4P7</accession>
<evidence type="ECO:0000256" key="2">
    <source>
        <dbReference type="ARBA" id="ARBA00022840"/>
    </source>
</evidence>
<feature type="region of interest" description="Disordered" evidence="4">
    <location>
        <begin position="882"/>
        <end position="988"/>
    </location>
</feature>
<feature type="region of interest" description="Disordered" evidence="4">
    <location>
        <begin position="593"/>
        <end position="799"/>
    </location>
</feature>
<feature type="compositionally biased region" description="Polar residues" evidence="4">
    <location>
        <begin position="654"/>
        <end position="678"/>
    </location>
</feature>